<organism evidence="1 2">
    <name type="scientific">Wenzhouxiangella marina</name>
    <dbReference type="NCBI Taxonomy" id="1579979"/>
    <lineage>
        <taxon>Bacteria</taxon>
        <taxon>Pseudomonadati</taxon>
        <taxon>Pseudomonadota</taxon>
        <taxon>Gammaproteobacteria</taxon>
        <taxon>Chromatiales</taxon>
        <taxon>Wenzhouxiangellaceae</taxon>
        <taxon>Wenzhouxiangella</taxon>
    </lineage>
</organism>
<gene>
    <name evidence="1" type="ORF">WM2015_3037</name>
</gene>
<dbReference type="RefSeq" id="WP_049726878.1">
    <property type="nucleotide sequence ID" value="NZ_CP012154.1"/>
</dbReference>
<proteinExistence type="predicted"/>
<dbReference type="AlphaFoldDB" id="A0A0K0Y0C6"/>
<sequence length="140" mass="14798">MNPIVRNGLAVLAGIVVGSVVNMALIYLGPLLIPPPEGADVTSMEGLEASIHLFEAKHFVFPFLAHALGTLVGALLAAWLAASRAGGMALMVGLVFLVGGVLNAWMLPAPAWFEWLDVLFAYLPMALLGAWLAPRRASHD</sequence>
<keyword evidence="2" id="KW-1185">Reference proteome</keyword>
<protein>
    <submittedName>
        <fullName evidence="1">Signal peptide protein</fullName>
    </submittedName>
</protein>
<dbReference type="KEGG" id="wma:WM2015_3037"/>
<dbReference type="Proteomes" id="UP000066624">
    <property type="component" value="Chromosome"/>
</dbReference>
<name>A0A0K0Y0C6_9GAMM</name>
<accession>A0A0K0Y0C6</accession>
<dbReference type="EMBL" id="CP012154">
    <property type="protein sequence ID" value="AKS43389.1"/>
    <property type="molecule type" value="Genomic_DNA"/>
</dbReference>
<reference evidence="1 2" key="1">
    <citation type="submission" date="2015-07" db="EMBL/GenBank/DDBJ databases">
        <authorList>
            <person name="Noorani M."/>
        </authorList>
    </citation>
    <scope>NUCLEOTIDE SEQUENCE [LARGE SCALE GENOMIC DNA]</scope>
    <source>
        <strain evidence="1 2">KCTC 42284</strain>
    </source>
</reference>
<evidence type="ECO:0000313" key="1">
    <source>
        <dbReference type="EMBL" id="AKS43389.1"/>
    </source>
</evidence>
<dbReference type="OrthoDB" id="6025129at2"/>
<evidence type="ECO:0000313" key="2">
    <source>
        <dbReference type="Proteomes" id="UP000066624"/>
    </source>
</evidence>
<dbReference type="PATRIC" id="fig|1579979.3.peg.3106"/>